<comment type="caution">
    <text evidence="3">The sequence shown here is derived from an EMBL/GenBank/DDBJ whole genome shotgun (WGS) entry which is preliminary data.</text>
</comment>
<protein>
    <submittedName>
        <fullName evidence="3">Alkaline phosphatase family protein</fullName>
    </submittedName>
</protein>
<dbReference type="RefSeq" id="WP_205292089.1">
    <property type="nucleotide sequence ID" value="NZ_CP074406.1"/>
</dbReference>
<dbReference type="Pfam" id="PF01663">
    <property type="entry name" value="Phosphodiest"/>
    <property type="match status" value="1"/>
</dbReference>
<evidence type="ECO:0000256" key="2">
    <source>
        <dbReference type="SAM" id="SignalP"/>
    </source>
</evidence>
<feature type="signal peptide" evidence="2">
    <location>
        <begin position="1"/>
        <end position="34"/>
    </location>
</feature>
<dbReference type="InterPro" id="IPR017850">
    <property type="entry name" value="Alkaline_phosphatase_core_sf"/>
</dbReference>
<evidence type="ECO:0000256" key="1">
    <source>
        <dbReference type="SAM" id="MobiDB-lite"/>
    </source>
</evidence>
<dbReference type="Gene3D" id="3.40.720.10">
    <property type="entry name" value="Alkaline Phosphatase, subunit A"/>
    <property type="match status" value="1"/>
</dbReference>
<keyword evidence="2" id="KW-0732">Signal</keyword>
<dbReference type="EMBL" id="JAERTX010000010">
    <property type="protein sequence ID" value="MBM9460794.1"/>
    <property type="molecule type" value="Genomic_DNA"/>
</dbReference>
<dbReference type="PANTHER" id="PTHR10151:SF120">
    <property type="entry name" value="BIS(5'-ADENOSYL)-TRIPHOSPHATASE"/>
    <property type="match status" value="1"/>
</dbReference>
<feature type="compositionally biased region" description="Low complexity" evidence="1">
    <location>
        <begin position="311"/>
        <end position="328"/>
    </location>
</feature>
<dbReference type="PANTHER" id="PTHR10151">
    <property type="entry name" value="ECTONUCLEOTIDE PYROPHOSPHATASE/PHOSPHODIESTERASE"/>
    <property type="match status" value="1"/>
</dbReference>
<dbReference type="Proteomes" id="UP000663791">
    <property type="component" value="Unassembled WGS sequence"/>
</dbReference>
<evidence type="ECO:0000313" key="3">
    <source>
        <dbReference type="EMBL" id="MBM9460794.1"/>
    </source>
</evidence>
<proteinExistence type="predicted"/>
<dbReference type="AlphaFoldDB" id="A0A939BTM1"/>
<sequence length="362" mass="38868">MSLLTRRHRLTRSAACAAVTVVGLLASLGLTSCADSGHAPDEGTRPVLAQAGQQTARVNDRHVIAISVDGLNPRALSKLGRKRTPNLHALVFDEGAGTVNARTQTEMTVTLPNHTSMVTGRRIAADKGGHGVTWNSESDHRSVHQAAGEDVGSVFRQVHAAGGRTGVYATKAKFALFKRSWPGAVDRNVIKVENNTAAVRALRSDLASRPPSFAFLHLGKPDQAGHRSGWLGKRYLKAVRTVDRLLGSVMRQVRSTPALRGSTVIVLTSDHGGPKGDKNHSDRRDIQNYRVPFAIWGAGVDNVGLYRLNPQRATPGRGRPGPGAARQPIRNGDLGNVSLSLLGLPPIPGSKWGRGQDLTWRR</sequence>
<dbReference type="PROSITE" id="PS51257">
    <property type="entry name" value="PROKAR_LIPOPROTEIN"/>
    <property type="match status" value="1"/>
</dbReference>
<keyword evidence="4" id="KW-1185">Reference proteome</keyword>
<feature type="region of interest" description="Disordered" evidence="1">
    <location>
        <begin position="311"/>
        <end position="331"/>
    </location>
</feature>
<dbReference type="InterPro" id="IPR002591">
    <property type="entry name" value="Phosphodiest/P_Trfase"/>
</dbReference>
<reference evidence="3" key="1">
    <citation type="submission" date="2021-01" db="EMBL/GenBank/DDBJ databases">
        <title>Novel species in genus Nocardioides.</title>
        <authorList>
            <person name="Zhang G."/>
        </authorList>
    </citation>
    <scope>NUCLEOTIDE SEQUENCE</scope>
    <source>
        <strain evidence="3">Zg-536</strain>
    </source>
</reference>
<gene>
    <name evidence="3" type="ORF">JK386_12865</name>
</gene>
<accession>A0A939BTM1</accession>
<organism evidence="3 4">
    <name type="scientific">Nocardioides faecalis</name>
    <dbReference type="NCBI Taxonomy" id="2803858"/>
    <lineage>
        <taxon>Bacteria</taxon>
        <taxon>Bacillati</taxon>
        <taxon>Actinomycetota</taxon>
        <taxon>Actinomycetes</taxon>
        <taxon>Propionibacteriales</taxon>
        <taxon>Nocardioidaceae</taxon>
        <taxon>Nocardioides</taxon>
    </lineage>
</organism>
<name>A0A939BTM1_9ACTN</name>
<feature type="chain" id="PRO_5037451756" evidence="2">
    <location>
        <begin position="35"/>
        <end position="362"/>
    </location>
</feature>
<evidence type="ECO:0000313" key="4">
    <source>
        <dbReference type="Proteomes" id="UP000663791"/>
    </source>
</evidence>
<dbReference type="SUPFAM" id="SSF53649">
    <property type="entry name" value="Alkaline phosphatase-like"/>
    <property type="match status" value="1"/>
</dbReference>
<dbReference type="GO" id="GO:0016787">
    <property type="term" value="F:hydrolase activity"/>
    <property type="evidence" value="ECO:0007669"/>
    <property type="project" value="UniProtKB-ARBA"/>
</dbReference>